<evidence type="ECO:0000313" key="2">
    <source>
        <dbReference type="EMBL" id="CAG5098306.1"/>
    </source>
</evidence>
<protein>
    <submittedName>
        <fullName evidence="2">Oidioi.mRNA.OKI2018_I69.XSR.g15548.t1.cds</fullName>
    </submittedName>
</protein>
<feature type="region of interest" description="Disordered" evidence="1">
    <location>
        <begin position="94"/>
        <end position="148"/>
    </location>
</feature>
<feature type="compositionally biased region" description="Basic and acidic residues" evidence="1">
    <location>
        <begin position="139"/>
        <end position="148"/>
    </location>
</feature>
<reference evidence="2 3" key="1">
    <citation type="submission" date="2021-04" db="EMBL/GenBank/DDBJ databases">
        <authorList>
            <person name="Bliznina A."/>
        </authorList>
    </citation>
    <scope>NUCLEOTIDE SEQUENCE [LARGE SCALE GENOMIC DNA]</scope>
</reference>
<evidence type="ECO:0000313" key="3">
    <source>
        <dbReference type="Proteomes" id="UP001158576"/>
    </source>
</evidence>
<feature type="compositionally biased region" description="Basic and acidic residues" evidence="1">
    <location>
        <begin position="37"/>
        <end position="46"/>
    </location>
</feature>
<feature type="compositionally biased region" description="Low complexity" evidence="1">
    <location>
        <begin position="106"/>
        <end position="116"/>
    </location>
</feature>
<evidence type="ECO:0000256" key="1">
    <source>
        <dbReference type="SAM" id="MobiDB-lite"/>
    </source>
</evidence>
<keyword evidence="3" id="KW-1185">Reference proteome</keyword>
<feature type="region of interest" description="Disordered" evidence="1">
    <location>
        <begin position="37"/>
        <end position="57"/>
    </location>
</feature>
<proteinExistence type="predicted"/>
<gene>
    <name evidence="2" type="ORF">OKIOD_LOCUS7106</name>
</gene>
<dbReference type="EMBL" id="OU015569">
    <property type="protein sequence ID" value="CAG5098306.1"/>
    <property type="molecule type" value="Genomic_DNA"/>
</dbReference>
<dbReference type="Proteomes" id="UP001158576">
    <property type="component" value="Chromosome XSR"/>
</dbReference>
<feature type="compositionally biased region" description="Polar residues" evidence="1">
    <location>
        <begin position="128"/>
        <end position="137"/>
    </location>
</feature>
<accession>A0ABN7SKM0</accession>
<organism evidence="2 3">
    <name type="scientific">Oikopleura dioica</name>
    <name type="common">Tunicate</name>
    <dbReference type="NCBI Taxonomy" id="34765"/>
    <lineage>
        <taxon>Eukaryota</taxon>
        <taxon>Metazoa</taxon>
        <taxon>Chordata</taxon>
        <taxon>Tunicata</taxon>
        <taxon>Appendicularia</taxon>
        <taxon>Copelata</taxon>
        <taxon>Oikopleuridae</taxon>
        <taxon>Oikopleura</taxon>
    </lineage>
</organism>
<name>A0ABN7SKM0_OIKDI</name>
<sequence length="148" mass="17168">MTSNMDRDISAFFKEAAKLRQKHPQLDITMIVRRPDQKMPIVHKDNPTSNPIEKKKRSFEAEQCSILSFVERKKAKKDGDDIFAKTEDMEEEDLSVLDYANPFDTQSQSQQQSQQQGLESLDFANPFEDSQSQQSQDLFARDELDFDD</sequence>